<name>A0A4R1C0Z0_9ACTN</name>
<proteinExistence type="predicted"/>
<organism evidence="1 2">
    <name type="scientific">Nocardioides jejuensis</name>
    <dbReference type="NCBI Taxonomy" id="2502782"/>
    <lineage>
        <taxon>Bacteria</taxon>
        <taxon>Bacillati</taxon>
        <taxon>Actinomycetota</taxon>
        <taxon>Actinomycetes</taxon>
        <taxon>Propionibacteriales</taxon>
        <taxon>Nocardioidaceae</taxon>
        <taxon>Nocardioides</taxon>
    </lineage>
</organism>
<evidence type="ECO:0008006" key="3">
    <source>
        <dbReference type="Google" id="ProtNLM"/>
    </source>
</evidence>
<evidence type="ECO:0000313" key="1">
    <source>
        <dbReference type="EMBL" id="TCJ23697.1"/>
    </source>
</evidence>
<evidence type="ECO:0000313" key="2">
    <source>
        <dbReference type="Proteomes" id="UP000295453"/>
    </source>
</evidence>
<accession>A0A4R1C0Z0</accession>
<dbReference type="Proteomes" id="UP000295453">
    <property type="component" value="Unassembled WGS sequence"/>
</dbReference>
<gene>
    <name evidence="1" type="ORF">EPD65_10535</name>
</gene>
<reference evidence="1 2" key="1">
    <citation type="submission" date="2019-03" db="EMBL/GenBank/DDBJ databases">
        <authorList>
            <person name="Kim M.K.M."/>
        </authorList>
    </citation>
    <scope>NUCLEOTIDE SEQUENCE [LARGE SCALE GENOMIC DNA]</scope>
    <source>
        <strain evidence="1 2">18JY15-6</strain>
    </source>
</reference>
<comment type="caution">
    <text evidence="1">The sequence shown here is derived from an EMBL/GenBank/DDBJ whole genome shotgun (WGS) entry which is preliminary data.</text>
</comment>
<protein>
    <recommendedName>
        <fullName evidence="3">DUF4232 domain-containing protein</fullName>
    </recommendedName>
</protein>
<dbReference type="AlphaFoldDB" id="A0A4R1C0Z0"/>
<sequence>MSATPSATNVAPVASACHAEQLTASYDRKGEGATGHFVRLLRIRNVAATPCILRGRPLRVEVRGADRSVPVLPGSWFVGMLGKPVPMSGTTTTSIGLEQDSICTSRDAGGPPEWFRGRIALKLTTGWVVSPGAHRFDIGCPLRFTDFGM</sequence>
<keyword evidence="2" id="KW-1185">Reference proteome</keyword>
<dbReference type="RefSeq" id="WP_131583889.1">
    <property type="nucleotide sequence ID" value="NZ_SJZJ01000016.1"/>
</dbReference>
<dbReference type="EMBL" id="SJZJ01000016">
    <property type="protein sequence ID" value="TCJ23697.1"/>
    <property type="molecule type" value="Genomic_DNA"/>
</dbReference>